<protein>
    <submittedName>
        <fullName evidence="1">Uncharacterized protein</fullName>
    </submittedName>
</protein>
<gene>
    <name evidence="1" type="primary">ORF12542</name>
</gene>
<evidence type="ECO:0000313" key="1">
    <source>
        <dbReference type="EMBL" id="CEK51117.1"/>
    </source>
</evidence>
<dbReference type="EMBL" id="HACG01004252">
    <property type="protein sequence ID" value="CEK51117.1"/>
    <property type="molecule type" value="Transcribed_RNA"/>
</dbReference>
<proteinExistence type="predicted"/>
<accession>A0A0B6Y487</accession>
<feature type="non-terminal residue" evidence="1">
    <location>
        <position position="1"/>
    </location>
</feature>
<reference evidence="1" key="1">
    <citation type="submission" date="2014-12" db="EMBL/GenBank/DDBJ databases">
        <title>Insight into the proteome of Arion vulgaris.</title>
        <authorList>
            <person name="Aradska J."/>
            <person name="Bulat T."/>
            <person name="Smidak R."/>
            <person name="Sarate P."/>
            <person name="Gangsoo J."/>
            <person name="Sialana F."/>
            <person name="Bilban M."/>
            <person name="Lubec G."/>
        </authorList>
    </citation>
    <scope>NUCLEOTIDE SEQUENCE</scope>
    <source>
        <tissue evidence="1">Skin</tissue>
    </source>
</reference>
<organism evidence="1">
    <name type="scientific">Arion vulgaris</name>
    <dbReference type="NCBI Taxonomy" id="1028688"/>
    <lineage>
        <taxon>Eukaryota</taxon>
        <taxon>Metazoa</taxon>
        <taxon>Spiralia</taxon>
        <taxon>Lophotrochozoa</taxon>
        <taxon>Mollusca</taxon>
        <taxon>Gastropoda</taxon>
        <taxon>Heterobranchia</taxon>
        <taxon>Euthyneura</taxon>
        <taxon>Panpulmonata</taxon>
        <taxon>Eupulmonata</taxon>
        <taxon>Stylommatophora</taxon>
        <taxon>Helicina</taxon>
        <taxon>Arionoidea</taxon>
        <taxon>Arionidae</taxon>
        <taxon>Arion</taxon>
    </lineage>
</organism>
<dbReference type="AlphaFoldDB" id="A0A0B6Y487"/>
<sequence>IYISEYISNETDNFYTLFLLLNDKRNRALLLDSQIMVHICYVHAQEKHHYVIVCTV</sequence>
<name>A0A0B6Y487_9EUPU</name>